<evidence type="ECO:0000313" key="8">
    <source>
        <dbReference type="EMBL" id="MFC5387448.1"/>
    </source>
</evidence>
<comment type="subcellular location">
    <subcellularLocation>
        <location evidence="1">Membrane</location>
        <topology evidence="1">Single-pass membrane protein</topology>
    </subcellularLocation>
</comment>
<evidence type="ECO:0000256" key="6">
    <source>
        <dbReference type="ARBA" id="ARBA00025321"/>
    </source>
</evidence>
<comment type="similarity">
    <text evidence="2">Belongs to the BA14k family.</text>
</comment>
<feature type="chain" id="PRO_5045928015" description="Lectin-like protein BA14k" evidence="7">
    <location>
        <begin position="29"/>
        <end position="139"/>
    </location>
</feature>
<reference evidence="9" key="1">
    <citation type="journal article" date="2019" name="Int. J. Syst. Evol. Microbiol.">
        <title>The Global Catalogue of Microorganisms (GCM) 10K type strain sequencing project: providing services to taxonomists for standard genome sequencing and annotation.</title>
        <authorList>
            <consortium name="The Broad Institute Genomics Platform"/>
            <consortium name="The Broad Institute Genome Sequencing Center for Infectious Disease"/>
            <person name="Wu L."/>
            <person name="Ma J."/>
        </authorList>
    </citation>
    <scope>NUCLEOTIDE SEQUENCE [LARGE SCALE GENOMIC DNA]</scope>
    <source>
        <strain evidence="9">CGMCC 4.1415</strain>
    </source>
</reference>
<keyword evidence="4" id="KW-0472">Membrane</keyword>
<proteinExistence type="inferred from homology"/>
<comment type="caution">
    <text evidence="8">The sequence shown here is derived from an EMBL/GenBank/DDBJ whole genome shotgun (WGS) entry which is preliminary data.</text>
</comment>
<evidence type="ECO:0000256" key="5">
    <source>
        <dbReference type="ARBA" id="ARBA00022734"/>
    </source>
</evidence>
<evidence type="ECO:0000256" key="7">
    <source>
        <dbReference type="SAM" id="SignalP"/>
    </source>
</evidence>
<dbReference type="InterPro" id="IPR012413">
    <property type="entry name" value="BA14K"/>
</dbReference>
<evidence type="ECO:0000256" key="2">
    <source>
        <dbReference type="ARBA" id="ARBA00010270"/>
    </source>
</evidence>
<name>A0ABW0H3Q1_9HYPH</name>
<dbReference type="Pfam" id="PF07886">
    <property type="entry name" value="BA14K"/>
    <property type="match status" value="1"/>
</dbReference>
<sequence length="139" mass="16213">MKSPHFFSMKSGLAALCLAGLMSMPALAAPPPISAPAVPAASTSQDVVQIRDHRRYKPRSHRGHRHRHHHRPHYRSSGFYFGLGLGLPAYRYAEPRRYYRPTSNAHVNWCYNRYRSYRAWDNSFQPYNGPRRQCRSPYR</sequence>
<dbReference type="EMBL" id="JBHSLL010000059">
    <property type="protein sequence ID" value="MFC5387448.1"/>
    <property type="molecule type" value="Genomic_DNA"/>
</dbReference>
<organism evidence="8 9">
    <name type="scientific">Aquamicrobium segne</name>
    <dbReference type="NCBI Taxonomy" id="469547"/>
    <lineage>
        <taxon>Bacteria</taxon>
        <taxon>Pseudomonadati</taxon>
        <taxon>Pseudomonadota</taxon>
        <taxon>Alphaproteobacteria</taxon>
        <taxon>Hyphomicrobiales</taxon>
        <taxon>Phyllobacteriaceae</taxon>
        <taxon>Aquamicrobium</taxon>
    </lineage>
</organism>
<evidence type="ECO:0000256" key="4">
    <source>
        <dbReference type="ARBA" id="ARBA00022475"/>
    </source>
</evidence>
<keyword evidence="9" id="KW-1185">Reference proteome</keyword>
<gene>
    <name evidence="8" type="ORF">ACFPLB_15925</name>
</gene>
<keyword evidence="4" id="KW-1003">Cell membrane</keyword>
<keyword evidence="5" id="KW-0430">Lectin</keyword>
<feature type="signal peptide" evidence="7">
    <location>
        <begin position="1"/>
        <end position="28"/>
    </location>
</feature>
<evidence type="ECO:0000256" key="1">
    <source>
        <dbReference type="ARBA" id="ARBA00004167"/>
    </source>
</evidence>
<evidence type="ECO:0000256" key="3">
    <source>
        <dbReference type="ARBA" id="ARBA00020552"/>
    </source>
</evidence>
<comment type="function">
    <text evidence="6">Has immunoglobulin-binding and hemagglutination properties, and can bind to mannose. Essential for virulence. May be involved in LPS biosynthesis or polysaccharide transport.</text>
</comment>
<dbReference type="Proteomes" id="UP001596016">
    <property type="component" value="Unassembled WGS sequence"/>
</dbReference>
<evidence type="ECO:0000313" key="9">
    <source>
        <dbReference type="Proteomes" id="UP001596016"/>
    </source>
</evidence>
<keyword evidence="7" id="KW-0732">Signal</keyword>
<accession>A0ABW0H3Q1</accession>
<dbReference type="RefSeq" id="WP_378231469.1">
    <property type="nucleotide sequence ID" value="NZ_JBHSLL010000059.1"/>
</dbReference>
<protein>
    <recommendedName>
        <fullName evidence="3">Lectin-like protein BA14k</fullName>
    </recommendedName>
</protein>